<keyword evidence="9" id="KW-0812">Transmembrane</keyword>
<dbReference type="GO" id="GO:0008235">
    <property type="term" value="F:metalloexopeptidase activity"/>
    <property type="evidence" value="ECO:0007669"/>
    <property type="project" value="InterPro"/>
</dbReference>
<evidence type="ECO:0000256" key="9">
    <source>
        <dbReference type="SAM" id="Phobius"/>
    </source>
</evidence>
<sequence>MFVRKTIQRVATVCDGTRTSLRNPFLVYYSRYSCTRRTLRVAASSSVLLFGFLVITFFWKCVKLERHTVTNKDWLFANFWPQPDVESLEQLESFAKLFLDQDIKTLSSDKMEGRGVGTQGERKSARFIAGAFEDALLEGAFSDPSKNTQNSFYQQVPLEGVQVENASFVSYLKDLKNNSVSLIQGESCSLTTDLSDSNIVDLTGSKLMFGGYCIYAPKAPFFWDDFGNVSVKNRIILCLVNQPSYFFNIEDRLTYYGRWSYKLEELRRRGALGVLLLHTAESAGYGWNVIRSNSQSESIRQEMCFAKNILFVIYDVQNRLRYLEKNASPLLVYGWLSSVAWDNLAEKGIIPYTEDLKNYAETKGFLCNEDLFDLSFYAQFQVKRRTLNGLNVGALVQSSTKEFLDASTDSLIVVTSHYDHLGKINNDCHSSSNCIYHGALDNASGVAKLLVLARTFGFLKHIGKCCKRSILFLSPTAEEAVLLGSSYYVDHPILPLNQTVACINFDGMNVWGRTRDAVALGYSLSDLGDLFREVTTLENLTVGDDPEPHLGHLYRSDQFPFLQRGVPSLKLTHGKIFQGHENEDYFNRVVGEYLKNRYHQVLDNYEYIHEQSDPYTGALQELRIAFRLLFALAQSEVTPHWKFHSL</sequence>
<evidence type="ECO:0000256" key="1">
    <source>
        <dbReference type="ARBA" id="ARBA00001947"/>
    </source>
</evidence>
<dbReference type="AlphaFoldDB" id="M2XKN8"/>
<evidence type="ECO:0000256" key="6">
    <source>
        <dbReference type="ARBA" id="ARBA00022801"/>
    </source>
</evidence>
<dbReference type="PANTHER" id="PTHR12147:SF56">
    <property type="entry name" value="AMINOPEPTIDASE YDR415C-RELATED"/>
    <property type="match status" value="1"/>
</dbReference>
<keyword evidence="6" id="KW-0378">Hydrolase</keyword>
<reference evidence="12" key="1">
    <citation type="journal article" date="2013" name="Science">
        <title>Gene transfer from bacteria and archaea facilitated evolution of an extremophilic eukaryote.</title>
        <authorList>
            <person name="Schonknecht G."/>
            <person name="Chen W.H."/>
            <person name="Ternes C.M."/>
            <person name="Barbier G.G."/>
            <person name="Shrestha R.P."/>
            <person name="Stanke M."/>
            <person name="Brautigam A."/>
            <person name="Baker B.J."/>
            <person name="Banfield J.F."/>
            <person name="Garavito R.M."/>
            <person name="Carr K."/>
            <person name="Wilkerson C."/>
            <person name="Rensing S.A."/>
            <person name="Gagneul D."/>
            <person name="Dickenson N.E."/>
            <person name="Oesterhelt C."/>
            <person name="Lercher M.J."/>
            <person name="Weber A.P."/>
        </authorList>
    </citation>
    <scope>NUCLEOTIDE SEQUENCE [LARGE SCALE GENOMIC DNA]</scope>
    <source>
        <strain evidence="12">074W</strain>
    </source>
</reference>
<keyword evidence="3" id="KW-0645">Protease</keyword>
<evidence type="ECO:0000313" key="12">
    <source>
        <dbReference type="Proteomes" id="UP000030680"/>
    </source>
</evidence>
<feature type="domain" description="Peptidase M28" evidence="10">
    <location>
        <begin position="408"/>
        <end position="612"/>
    </location>
</feature>
<dbReference type="OMA" id="FLNIDGM"/>
<keyword evidence="9" id="KW-0472">Membrane</keyword>
<dbReference type="Proteomes" id="UP000030680">
    <property type="component" value="Unassembled WGS sequence"/>
</dbReference>
<comment type="cofactor">
    <cofactor evidence="1">
        <name>Zn(2+)</name>
        <dbReference type="ChEBI" id="CHEBI:29105"/>
    </cofactor>
</comment>
<organism evidence="11 12">
    <name type="scientific">Galdieria sulphuraria</name>
    <name type="common">Red alga</name>
    <dbReference type="NCBI Taxonomy" id="130081"/>
    <lineage>
        <taxon>Eukaryota</taxon>
        <taxon>Rhodophyta</taxon>
        <taxon>Bangiophyceae</taxon>
        <taxon>Galdieriales</taxon>
        <taxon>Galdieriaceae</taxon>
        <taxon>Galdieria</taxon>
    </lineage>
</organism>
<protein>
    <submittedName>
        <fullName evidence="11">Aminopeptidase isoform 2</fullName>
    </submittedName>
</protein>
<evidence type="ECO:0000256" key="3">
    <source>
        <dbReference type="ARBA" id="ARBA00022670"/>
    </source>
</evidence>
<keyword evidence="4" id="KW-0479">Metal-binding</keyword>
<keyword evidence="7" id="KW-0862">Zinc</keyword>
<keyword evidence="2 11" id="KW-0031">Aminopeptidase</keyword>
<proteinExistence type="inferred from homology"/>
<dbReference type="EMBL" id="KB454497">
    <property type="protein sequence ID" value="EME30702.1"/>
    <property type="molecule type" value="Genomic_DNA"/>
</dbReference>
<dbReference type="GeneID" id="17089413"/>
<gene>
    <name evidence="11" type="ORF">Gasu_19460</name>
</gene>
<dbReference type="RefSeq" id="XP_005707222.1">
    <property type="nucleotide sequence ID" value="XM_005707165.1"/>
</dbReference>
<dbReference type="InterPro" id="IPR045175">
    <property type="entry name" value="M28_fam"/>
</dbReference>
<dbReference type="STRING" id="130081.M2XKN8"/>
<dbReference type="PANTHER" id="PTHR12147">
    <property type="entry name" value="METALLOPEPTIDASE M28 FAMILY MEMBER"/>
    <property type="match status" value="1"/>
</dbReference>
<evidence type="ECO:0000256" key="7">
    <source>
        <dbReference type="ARBA" id="ARBA00022833"/>
    </source>
</evidence>
<evidence type="ECO:0000256" key="4">
    <source>
        <dbReference type="ARBA" id="ARBA00022723"/>
    </source>
</evidence>
<evidence type="ECO:0000256" key="2">
    <source>
        <dbReference type="ARBA" id="ARBA00022438"/>
    </source>
</evidence>
<dbReference type="GO" id="GO:0004177">
    <property type="term" value="F:aminopeptidase activity"/>
    <property type="evidence" value="ECO:0007669"/>
    <property type="project" value="UniProtKB-KW"/>
</dbReference>
<evidence type="ECO:0000313" key="11">
    <source>
        <dbReference type="EMBL" id="EME30702.1"/>
    </source>
</evidence>
<feature type="transmembrane region" description="Helical" evidence="9">
    <location>
        <begin position="39"/>
        <end position="59"/>
    </location>
</feature>
<dbReference type="SUPFAM" id="SSF53187">
    <property type="entry name" value="Zn-dependent exopeptidases"/>
    <property type="match status" value="1"/>
</dbReference>
<dbReference type="Pfam" id="PF04389">
    <property type="entry name" value="Peptidase_M28"/>
    <property type="match status" value="1"/>
</dbReference>
<evidence type="ECO:0000256" key="5">
    <source>
        <dbReference type="ARBA" id="ARBA00022729"/>
    </source>
</evidence>
<dbReference type="OrthoDB" id="2214at2759"/>
<comment type="similarity">
    <text evidence="8">Belongs to the peptidase M28 family. M28E subfamily.</text>
</comment>
<keyword evidence="5" id="KW-0732">Signal</keyword>
<keyword evidence="9" id="KW-1133">Transmembrane helix</keyword>
<dbReference type="GO" id="GO:0046872">
    <property type="term" value="F:metal ion binding"/>
    <property type="evidence" value="ECO:0007669"/>
    <property type="project" value="UniProtKB-KW"/>
</dbReference>
<dbReference type="GO" id="GO:0006508">
    <property type="term" value="P:proteolysis"/>
    <property type="evidence" value="ECO:0007669"/>
    <property type="project" value="UniProtKB-KW"/>
</dbReference>
<keyword evidence="12" id="KW-1185">Reference proteome</keyword>
<dbReference type="Gramene" id="EME30702">
    <property type="protein sequence ID" value="EME30702"/>
    <property type="gene ID" value="Gasu_19460"/>
</dbReference>
<evidence type="ECO:0000256" key="8">
    <source>
        <dbReference type="ARBA" id="ARBA00043962"/>
    </source>
</evidence>
<dbReference type="Gene3D" id="3.40.630.10">
    <property type="entry name" value="Zn peptidases"/>
    <property type="match status" value="1"/>
</dbReference>
<dbReference type="InterPro" id="IPR007484">
    <property type="entry name" value="Peptidase_M28"/>
</dbReference>
<name>M2XKN8_GALSU</name>
<evidence type="ECO:0000259" key="10">
    <source>
        <dbReference type="Pfam" id="PF04389"/>
    </source>
</evidence>
<accession>M2XKN8</accession>